<gene>
    <name evidence="3" type="primary">AUGUSTUS-3.0.2_14392</name>
    <name evidence="3" type="ORF">TcasGA2_TC014392</name>
</gene>
<dbReference type="STRING" id="7070.D6WLP5"/>
<dbReference type="InterPro" id="IPR008914">
    <property type="entry name" value="PEBP"/>
</dbReference>
<dbReference type="AlphaFoldDB" id="D6WLP5"/>
<dbReference type="InParanoid" id="D6WLP5"/>
<dbReference type="InterPro" id="IPR035810">
    <property type="entry name" value="PEBP_euk"/>
</dbReference>
<organism evidence="3 4">
    <name type="scientific">Tribolium castaneum</name>
    <name type="common">Red flour beetle</name>
    <dbReference type="NCBI Taxonomy" id="7070"/>
    <lineage>
        <taxon>Eukaryota</taxon>
        <taxon>Metazoa</taxon>
        <taxon>Ecdysozoa</taxon>
        <taxon>Arthropoda</taxon>
        <taxon>Hexapoda</taxon>
        <taxon>Insecta</taxon>
        <taxon>Pterygota</taxon>
        <taxon>Neoptera</taxon>
        <taxon>Endopterygota</taxon>
        <taxon>Coleoptera</taxon>
        <taxon>Polyphaga</taxon>
        <taxon>Cucujiformia</taxon>
        <taxon>Tenebrionidae</taxon>
        <taxon>Tenebrionidae incertae sedis</taxon>
        <taxon>Tribolium</taxon>
    </lineage>
</organism>
<protein>
    <submittedName>
        <fullName evidence="3">Odorant-binding protein A5-like Protein</fullName>
    </submittedName>
</protein>
<name>D6WLP5_TRICA</name>
<dbReference type="HOGENOM" id="CLU_043994_5_1_1"/>
<dbReference type="MEROPS" id="I51.002"/>
<evidence type="ECO:0000256" key="1">
    <source>
        <dbReference type="ARBA" id="ARBA00007091"/>
    </source>
</evidence>
<dbReference type="PANTHER" id="PTHR11362:SF82">
    <property type="entry name" value="PHOSPHATIDYLETHANOLAMINE-BINDING PROTEIN 4"/>
    <property type="match status" value="1"/>
</dbReference>
<dbReference type="Proteomes" id="UP000007266">
    <property type="component" value="Linkage group 5"/>
</dbReference>
<accession>D6WLP5</accession>
<evidence type="ECO:0000313" key="3">
    <source>
        <dbReference type="EMBL" id="EFA04147.2"/>
    </source>
</evidence>
<dbReference type="PANTHER" id="PTHR11362">
    <property type="entry name" value="PHOSPHATIDYLETHANOLAMINE-BINDING PROTEIN"/>
    <property type="match status" value="1"/>
</dbReference>
<evidence type="ECO:0000313" key="4">
    <source>
        <dbReference type="Proteomes" id="UP000007266"/>
    </source>
</evidence>
<dbReference type="SUPFAM" id="SSF49777">
    <property type="entry name" value="PEBP-like"/>
    <property type="match status" value="1"/>
</dbReference>
<dbReference type="InterPro" id="IPR036610">
    <property type="entry name" value="PEBP-like_sf"/>
</dbReference>
<dbReference type="OrthoDB" id="2506647at2759"/>
<dbReference type="OMA" id="EMLHWLV"/>
<sequence length="201" mass="22175">MKSFICVCFVVVAAASAKSQDVEAFTKSQIAPDVVHVAPSKLLKVEYKKTNKEVHLGNELAPKDVRDAPSVTYSGDPHAFYTLVMTDPDAPSRKNPKAKEWNHWLVGNIPGSDLSKAQVLTEYVGAGPPKDTGLHRYVFLLYKQPGKITFQEEHKSNTNGNRAKFSTENFAKKYGLGNPVAGNFYQAKFDDSVPALHSQLH</sequence>
<dbReference type="eggNOG" id="KOG3346">
    <property type="taxonomic scope" value="Eukaryota"/>
</dbReference>
<keyword evidence="2" id="KW-0732">Signal</keyword>
<reference evidence="3 4" key="1">
    <citation type="journal article" date="2008" name="Nature">
        <title>The genome of the model beetle and pest Tribolium castaneum.</title>
        <authorList>
            <consortium name="Tribolium Genome Sequencing Consortium"/>
            <person name="Richards S."/>
            <person name="Gibbs R.A."/>
            <person name="Weinstock G.M."/>
            <person name="Brown S.J."/>
            <person name="Denell R."/>
            <person name="Beeman R.W."/>
            <person name="Gibbs R."/>
            <person name="Beeman R.W."/>
            <person name="Brown S.J."/>
            <person name="Bucher G."/>
            <person name="Friedrich M."/>
            <person name="Grimmelikhuijzen C.J."/>
            <person name="Klingler M."/>
            <person name="Lorenzen M."/>
            <person name="Richards S."/>
            <person name="Roth S."/>
            <person name="Schroder R."/>
            <person name="Tautz D."/>
            <person name="Zdobnov E.M."/>
            <person name="Muzny D."/>
            <person name="Gibbs R.A."/>
            <person name="Weinstock G.M."/>
            <person name="Attaway T."/>
            <person name="Bell S."/>
            <person name="Buhay C.J."/>
            <person name="Chandrabose M.N."/>
            <person name="Chavez D."/>
            <person name="Clerk-Blankenburg K.P."/>
            <person name="Cree A."/>
            <person name="Dao M."/>
            <person name="Davis C."/>
            <person name="Chacko J."/>
            <person name="Dinh H."/>
            <person name="Dugan-Rocha S."/>
            <person name="Fowler G."/>
            <person name="Garner T.T."/>
            <person name="Garnes J."/>
            <person name="Gnirke A."/>
            <person name="Hawes A."/>
            <person name="Hernandez J."/>
            <person name="Hines S."/>
            <person name="Holder M."/>
            <person name="Hume J."/>
            <person name="Jhangiani S.N."/>
            <person name="Joshi V."/>
            <person name="Khan Z.M."/>
            <person name="Jackson L."/>
            <person name="Kovar C."/>
            <person name="Kowis A."/>
            <person name="Lee S."/>
            <person name="Lewis L.R."/>
            <person name="Margolis J."/>
            <person name="Morgan M."/>
            <person name="Nazareth L.V."/>
            <person name="Nguyen N."/>
            <person name="Okwuonu G."/>
            <person name="Parker D."/>
            <person name="Richards S."/>
            <person name="Ruiz S.J."/>
            <person name="Santibanez J."/>
            <person name="Savard J."/>
            <person name="Scherer S.E."/>
            <person name="Schneider B."/>
            <person name="Sodergren E."/>
            <person name="Tautz D."/>
            <person name="Vattahil S."/>
            <person name="Villasana D."/>
            <person name="White C.S."/>
            <person name="Wright R."/>
            <person name="Park Y."/>
            <person name="Beeman R.W."/>
            <person name="Lord J."/>
            <person name="Oppert B."/>
            <person name="Lorenzen M."/>
            <person name="Brown S."/>
            <person name="Wang L."/>
            <person name="Savard J."/>
            <person name="Tautz D."/>
            <person name="Richards S."/>
            <person name="Weinstock G."/>
            <person name="Gibbs R.A."/>
            <person name="Liu Y."/>
            <person name="Worley K."/>
            <person name="Weinstock G."/>
            <person name="Elsik C.G."/>
            <person name="Reese J.T."/>
            <person name="Elhaik E."/>
            <person name="Landan G."/>
            <person name="Graur D."/>
            <person name="Arensburger P."/>
            <person name="Atkinson P."/>
            <person name="Beeman R.W."/>
            <person name="Beidler J."/>
            <person name="Brown S.J."/>
            <person name="Demuth J.P."/>
            <person name="Drury D.W."/>
            <person name="Du Y.Z."/>
            <person name="Fujiwara H."/>
            <person name="Lorenzen M."/>
            <person name="Maselli V."/>
            <person name="Osanai M."/>
            <person name="Park Y."/>
            <person name="Robertson H.M."/>
            <person name="Tu Z."/>
            <person name="Wang J.J."/>
            <person name="Wang S."/>
            <person name="Richards S."/>
            <person name="Song H."/>
            <person name="Zhang L."/>
            <person name="Sodergren E."/>
            <person name="Werner D."/>
            <person name="Stanke M."/>
            <person name="Morgenstern B."/>
            <person name="Solovyev V."/>
            <person name="Kosarev P."/>
            <person name="Brown G."/>
            <person name="Chen H.C."/>
            <person name="Ermolaeva O."/>
            <person name="Hlavina W."/>
            <person name="Kapustin Y."/>
            <person name="Kiryutin B."/>
            <person name="Kitts P."/>
            <person name="Maglott D."/>
            <person name="Pruitt K."/>
            <person name="Sapojnikov V."/>
            <person name="Souvorov A."/>
            <person name="Mackey A.J."/>
            <person name="Waterhouse R.M."/>
            <person name="Wyder S."/>
            <person name="Zdobnov E.M."/>
            <person name="Zdobnov E.M."/>
            <person name="Wyder S."/>
            <person name="Kriventseva E.V."/>
            <person name="Kadowaki T."/>
            <person name="Bork P."/>
            <person name="Aranda M."/>
            <person name="Bao R."/>
            <person name="Beermann A."/>
            <person name="Berns N."/>
            <person name="Bolognesi R."/>
            <person name="Bonneton F."/>
            <person name="Bopp D."/>
            <person name="Brown S.J."/>
            <person name="Bucher G."/>
            <person name="Butts T."/>
            <person name="Chaumot A."/>
            <person name="Denell R.E."/>
            <person name="Ferrier D.E."/>
            <person name="Friedrich M."/>
            <person name="Gordon C.M."/>
            <person name="Jindra M."/>
            <person name="Klingler M."/>
            <person name="Lan Q."/>
            <person name="Lattorff H.M."/>
            <person name="Laudet V."/>
            <person name="von Levetsow C."/>
            <person name="Liu Z."/>
            <person name="Lutz R."/>
            <person name="Lynch J.A."/>
            <person name="da Fonseca R.N."/>
            <person name="Posnien N."/>
            <person name="Reuter R."/>
            <person name="Roth S."/>
            <person name="Savard J."/>
            <person name="Schinko J.B."/>
            <person name="Schmitt C."/>
            <person name="Schoppmeier M."/>
            <person name="Schroder R."/>
            <person name="Shippy T.D."/>
            <person name="Simonnet F."/>
            <person name="Marques-Souza H."/>
            <person name="Tautz D."/>
            <person name="Tomoyasu Y."/>
            <person name="Trauner J."/>
            <person name="Van der Zee M."/>
            <person name="Vervoort M."/>
            <person name="Wittkopp N."/>
            <person name="Wimmer E.A."/>
            <person name="Yang X."/>
            <person name="Jones A.K."/>
            <person name="Sattelle D.B."/>
            <person name="Ebert P.R."/>
            <person name="Nelson D."/>
            <person name="Scott J.G."/>
            <person name="Beeman R.W."/>
            <person name="Muthukrishnan S."/>
            <person name="Kramer K.J."/>
            <person name="Arakane Y."/>
            <person name="Beeman R.W."/>
            <person name="Zhu Q."/>
            <person name="Hogenkamp D."/>
            <person name="Dixit R."/>
            <person name="Oppert B."/>
            <person name="Jiang H."/>
            <person name="Zou Z."/>
            <person name="Marshall J."/>
            <person name="Elpidina E."/>
            <person name="Vinokurov K."/>
            <person name="Oppert C."/>
            <person name="Zou Z."/>
            <person name="Evans J."/>
            <person name="Lu Z."/>
            <person name="Zhao P."/>
            <person name="Sumathipala N."/>
            <person name="Altincicek B."/>
            <person name="Vilcinskas A."/>
            <person name="Williams M."/>
            <person name="Hultmark D."/>
            <person name="Hetru C."/>
            <person name="Jiang H."/>
            <person name="Grimmelikhuijzen C.J."/>
            <person name="Hauser F."/>
            <person name="Cazzamali G."/>
            <person name="Williamson M."/>
            <person name="Park Y."/>
            <person name="Li B."/>
            <person name="Tanaka Y."/>
            <person name="Predel R."/>
            <person name="Neupert S."/>
            <person name="Schachtner J."/>
            <person name="Verleyen P."/>
            <person name="Raible F."/>
            <person name="Bork P."/>
            <person name="Friedrich M."/>
            <person name="Walden K.K."/>
            <person name="Robertson H.M."/>
            <person name="Angeli S."/>
            <person name="Foret S."/>
            <person name="Bucher G."/>
            <person name="Schuetz S."/>
            <person name="Maleszka R."/>
            <person name="Wimmer E.A."/>
            <person name="Beeman R.W."/>
            <person name="Lorenzen M."/>
            <person name="Tomoyasu Y."/>
            <person name="Miller S.C."/>
            <person name="Grossmann D."/>
            <person name="Bucher G."/>
        </authorList>
    </citation>
    <scope>NUCLEOTIDE SEQUENCE [LARGE SCALE GENOMIC DNA]</scope>
    <source>
        <strain evidence="3 4">Georgia GA2</strain>
    </source>
</reference>
<proteinExistence type="inferred from homology"/>
<evidence type="ECO:0000256" key="2">
    <source>
        <dbReference type="SAM" id="SignalP"/>
    </source>
</evidence>
<comment type="similarity">
    <text evidence="1">Belongs to the phosphatidylethanolamine-binding protein family.</text>
</comment>
<keyword evidence="4" id="KW-1185">Reference proteome</keyword>
<dbReference type="EMBL" id="KQ971343">
    <property type="protein sequence ID" value="EFA04147.2"/>
    <property type="molecule type" value="Genomic_DNA"/>
</dbReference>
<feature type="chain" id="PRO_5007310746" evidence="2">
    <location>
        <begin position="20"/>
        <end position="201"/>
    </location>
</feature>
<dbReference type="KEGG" id="tca:661098"/>
<dbReference type="Pfam" id="PF01161">
    <property type="entry name" value="PBP"/>
    <property type="match status" value="1"/>
</dbReference>
<dbReference type="Gene3D" id="3.90.280.10">
    <property type="entry name" value="PEBP-like"/>
    <property type="match status" value="1"/>
</dbReference>
<feature type="signal peptide" evidence="2">
    <location>
        <begin position="1"/>
        <end position="19"/>
    </location>
</feature>
<dbReference type="InterPro" id="IPR001858">
    <property type="entry name" value="Phosphatidylethanolamine-bd_CS"/>
</dbReference>
<reference evidence="3 4" key="2">
    <citation type="journal article" date="2010" name="Nucleic Acids Res.">
        <title>BeetleBase in 2010: revisions to provide comprehensive genomic information for Tribolium castaneum.</title>
        <authorList>
            <person name="Kim H.S."/>
            <person name="Murphy T."/>
            <person name="Xia J."/>
            <person name="Caragea D."/>
            <person name="Park Y."/>
            <person name="Beeman R.W."/>
            <person name="Lorenzen M.D."/>
            <person name="Butcher S."/>
            <person name="Manak J.R."/>
            <person name="Brown S.J."/>
        </authorList>
    </citation>
    <scope>GENOME REANNOTATION</scope>
    <source>
        <strain evidence="3 4">Georgia GA2</strain>
    </source>
</reference>
<dbReference type="PROSITE" id="PS01220">
    <property type="entry name" value="PBP"/>
    <property type="match status" value="1"/>
</dbReference>
<dbReference type="CDD" id="cd00866">
    <property type="entry name" value="PEBP_euk"/>
    <property type="match status" value="1"/>
</dbReference>